<evidence type="ECO:0000256" key="5">
    <source>
        <dbReference type="ARBA" id="ARBA00022898"/>
    </source>
</evidence>
<keyword evidence="5" id="KW-0663">Pyridoxal phosphate</keyword>
<dbReference type="PANTHER" id="PTHR11601:SF34">
    <property type="entry name" value="CYSTEINE DESULFURASE"/>
    <property type="match status" value="1"/>
</dbReference>
<dbReference type="Gene3D" id="3.40.640.10">
    <property type="entry name" value="Type I PLP-dependent aspartate aminotransferase-like (Major domain)"/>
    <property type="match status" value="1"/>
</dbReference>
<proteinExistence type="inferred from homology"/>
<dbReference type="GO" id="GO:0046872">
    <property type="term" value="F:metal ion binding"/>
    <property type="evidence" value="ECO:0007669"/>
    <property type="project" value="UniProtKB-KW"/>
</dbReference>
<keyword evidence="3" id="KW-0808">Transferase</keyword>
<evidence type="ECO:0000313" key="9">
    <source>
        <dbReference type="EMBL" id="CAB4610437.1"/>
    </source>
</evidence>
<keyword evidence="7" id="KW-0411">Iron-sulfur</keyword>
<feature type="domain" description="Aminotransferase class V" evidence="8">
    <location>
        <begin position="8"/>
        <end position="372"/>
    </location>
</feature>
<dbReference type="FunFam" id="3.40.640.10:FF:000084">
    <property type="entry name" value="IscS-like cysteine desulfurase"/>
    <property type="match status" value="1"/>
</dbReference>
<keyword evidence="6" id="KW-0408">Iron</keyword>
<dbReference type="AlphaFoldDB" id="A0A6J6HA88"/>
<dbReference type="InterPro" id="IPR016454">
    <property type="entry name" value="Cysteine_dSase"/>
</dbReference>
<dbReference type="GO" id="GO:0016782">
    <property type="term" value="F:transferase activity, transferring sulphur-containing groups"/>
    <property type="evidence" value="ECO:0007669"/>
    <property type="project" value="UniProtKB-ARBA"/>
</dbReference>
<protein>
    <submittedName>
        <fullName evidence="9">Unannotated protein</fullName>
    </submittedName>
</protein>
<evidence type="ECO:0000256" key="4">
    <source>
        <dbReference type="ARBA" id="ARBA00022723"/>
    </source>
</evidence>
<keyword evidence="4" id="KW-0479">Metal-binding</keyword>
<comment type="similarity">
    <text evidence="2">Belongs to the class-V pyridoxal-phosphate-dependent aminotransferase family. NifS/IscS subfamily.</text>
</comment>
<evidence type="ECO:0000256" key="6">
    <source>
        <dbReference type="ARBA" id="ARBA00023004"/>
    </source>
</evidence>
<gene>
    <name evidence="9" type="ORF">UFOPK1854_00546</name>
</gene>
<name>A0A6J6HA88_9ZZZZ</name>
<sequence>MAGNSSQIYLDHAATTPMVQPAIDALTAQILKTGNASSLHSTGRSVRKELEEAREAIAKAVGSSAIDVIFTGSGTEADNLAIKGLYWLGAKAGKKTIITSTFEHHAVMDPIKWLKDHEGATVVEVAVDKSGVIDLTALQEAVNTHGAHCALISIMHANNEIGTIQPIAEVVKIAGDIPVHTDAVQSFGKVAFDFNALDLTAATISAHKVGGPLGVAALILKKGVNIEPVLHGGGQERDIRSGTFNAPGIIAFAAAASNAMANMQARDQKIRALRELLVKKVLTEVPDAWVNGGGEKSLPGIANITFPGTDSEGLLLLLDMEGIACSTGSACSAGVHRPSHVLMALGLTEDETTSSLRFSVGDSNTESDIEKLSSVIASVVAKSRSAANKKVFK</sequence>
<dbReference type="InterPro" id="IPR000192">
    <property type="entry name" value="Aminotrans_V_dom"/>
</dbReference>
<dbReference type="Gene3D" id="3.90.1150.10">
    <property type="entry name" value="Aspartate Aminotransferase, domain 1"/>
    <property type="match status" value="1"/>
</dbReference>
<organism evidence="9">
    <name type="scientific">freshwater metagenome</name>
    <dbReference type="NCBI Taxonomy" id="449393"/>
    <lineage>
        <taxon>unclassified sequences</taxon>
        <taxon>metagenomes</taxon>
        <taxon>ecological metagenomes</taxon>
    </lineage>
</organism>
<dbReference type="Pfam" id="PF00266">
    <property type="entry name" value="Aminotran_5"/>
    <property type="match status" value="1"/>
</dbReference>
<comment type="cofactor">
    <cofactor evidence="1">
        <name>pyridoxal 5'-phosphate</name>
        <dbReference type="ChEBI" id="CHEBI:597326"/>
    </cofactor>
</comment>
<dbReference type="PANTHER" id="PTHR11601">
    <property type="entry name" value="CYSTEINE DESULFURYLASE FAMILY MEMBER"/>
    <property type="match status" value="1"/>
</dbReference>
<accession>A0A6J6HA88</accession>
<dbReference type="GO" id="GO:0051536">
    <property type="term" value="F:iron-sulfur cluster binding"/>
    <property type="evidence" value="ECO:0007669"/>
    <property type="project" value="UniProtKB-KW"/>
</dbReference>
<dbReference type="SUPFAM" id="SSF53383">
    <property type="entry name" value="PLP-dependent transferases"/>
    <property type="match status" value="1"/>
</dbReference>
<dbReference type="InterPro" id="IPR015424">
    <property type="entry name" value="PyrdxlP-dep_Trfase"/>
</dbReference>
<dbReference type="InterPro" id="IPR015422">
    <property type="entry name" value="PyrdxlP-dep_Trfase_small"/>
</dbReference>
<evidence type="ECO:0000259" key="8">
    <source>
        <dbReference type="Pfam" id="PF00266"/>
    </source>
</evidence>
<dbReference type="PIRSF" id="PIRSF005572">
    <property type="entry name" value="NifS"/>
    <property type="match status" value="1"/>
</dbReference>
<evidence type="ECO:0000256" key="7">
    <source>
        <dbReference type="ARBA" id="ARBA00023014"/>
    </source>
</evidence>
<reference evidence="9" key="1">
    <citation type="submission" date="2020-05" db="EMBL/GenBank/DDBJ databases">
        <authorList>
            <person name="Chiriac C."/>
            <person name="Salcher M."/>
            <person name="Ghai R."/>
            <person name="Kavagutti S V."/>
        </authorList>
    </citation>
    <scope>NUCLEOTIDE SEQUENCE</scope>
</reference>
<evidence type="ECO:0000256" key="3">
    <source>
        <dbReference type="ARBA" id="ARBA00022679"/>
    </source>
</evidence>
<dbReference type="Gene3D" id="1.10.260.50">
    <property type="match status" value="1"/>
</dbReference>
<dbReference type="InterPro" id="IPR015421">
    <property type="entry name" value="PyrdxlP-dep_Trfase_major"/>
</dbReference>
<dbReference type="EMBL" id="CAEZUT010000045">
    <property type="protein sequence ID" value="CAB4610437.1"/>
    <property type="molecule type" value="Genomic_DNA"/>
</dbReference>
<evidence type="ECO:0000256" key="2">
    <source>
        <dbReference type="ARBA" id="ARBA00006490"/>
    </source>
</evidence>
<evidence type="ECO:0000256" key="1">
    <source>
        <dbReference type="ARBA" id="ARBA00001933"/>
    </source>
</evidence>